<feature type="domain" description="GH18" evidence="5">
    <location>
        <begin position="13"/>
        <end position="296"/>
    </location>
</feature>
<organism evidence="6 7">
    <name type="scientific">Vicia faba</name>
    <name type="common">Broad bean</name>
    <name type="synonym">Faba vulgaris</name>
    <dbReference type="NCBI Taxonomy" id="3906"/>
    <lineage>
        <taxon>Eukaryota</taxon>
        <taxon>Viridiplantae</taxon>
        <taxon>Streptophyta</taxon>
        <taxon>Embryophyta</taxon>
        <taxon>Tracheophyta</taxon>
        <taxon>Spermatophyta</taxon>
        <taxon>Magnoliopsida</taxon>
        <taxon>eudicotyledons</taxon>
        <taxon>Gunneridae</taxon>
        <taxon>Pentapetalae</taxon>
        <taxon>rosids</taxon>
        <taxon>fabids</taxon>
        <taxon>Fabales</taxon>
        <taxon>Fabaceae</taxon>
        <taxon>Papilionoideae</taxon>
        <taxon>50 kb inversion clade</taxon>
        <taxon>NPAAA clade</taxon>
        <taxon>Hologalegina</taxon>
        <taxon>IRL clade</taxon>
        <taxon>Fabeae</taxon>
        <taxon>Vicia</taxon>
    </lineage>
</organism>
<dbReference type="PROSITE" id="PS51910">
    <property type="entry name" value="GH18_2"/>
    <property type="match status" value="1"/>
</dbReference>
<dbReference type="PANTHER" id="PTHR46476:SF13">
    <property type="entry name" value="2, PUTATIVE, EXPRESSED-RELATED"/>
    <property type="match status" value="1"/>
</dbReference>
<proteinExistence type="inferred from homology"/>
<dbReference type="InterPro" id="IPR017853">
    <property type="entry name" value="GH"/>
</dbReference>
<keyword evidence="2 3" id="KW-0326">Glycosidase</keyword>
<name>A0AAV0YW42_VICFA</name>
<dbReference type="AlphaFoldDB" id="A0AAV0YW42"/>
<evidence type="ECO:0000256" key="4">
    <source>
        <dbReference type="RuleBase" id="RU004453"/>
    </source>
</evidence>
<dbReference type="PRINTS" id="PR00551">
    <property type="entry name" value="2SGLOBULIN"/>
</dbReference>
<dbReference type="InterPro" id="IPR000677">
    <property type="entry name" value="Chitinase-like"/>
</dbReference>
<evidence type="ECO:0000256" key="1">
    <source>
        <dbReference type="ARBA" id="ARBA00022801"/>
    </source>
</evidence>
<dbReference type="EMBL" id="OX451736">
    <property type="protein sequence ID" value="CAI8590159.1"/>
    <property type="molecule type" value="Genomic_DNA"/>
</dbReference>
<dbReference type="InterPro" id="IPR001579">
    <property type="entry name" value="Glyco_hydro_18_chit_AS"/>
</dbReference>
<dbReference type="PANTHER" id="PTHR46476">
    <property type="entry name" value="CHITINASE 2-LIKE"/>
    <property type="match status" value="1"/>
</dbReference>
<dbReference type="PROSITE" id="PS01095">
    <property type="entry name" value="GH18_1"/>
    <property type="match status" value="1"/>
</dbReference>
<evidence type="ECO:0000256" key="3">
    <source>
        <dbReference type="RuleBase" id="RU000489"/>
    </source>
</evidence>
<evidence type="ECO:0000313" key="6">
    <source>
        <dbReference type="EMBL" id="CAI8590159.1"/>
    </source>
</evidence>
<dbReference type="InterPro" id="IPR001223">
    <property type="entry name" value="Glyco_hydro18_cat"/>
</dbReference>
<evidence type="ECO:0000256" key="2">
    <source>
        <dbReference type="ARBA" id="ARBA00023295"/>
    </source>
</evidence>
<comment type="similarity">
    <text evidence="4">Belongs to the glycosyl hydrolase 18 family.</text>
</comment>
<protein>
    <recommendedName>
        <fullName evidence="5">GH18 domain-containing protein</fullName>
    </recommendedName>
</protein>
<dbReference type="SUPFAM" id="SSF51445">
    <property type="entry name" value="(Trans)glycosidases"/>
    <property type="match status" value="1"/>
</dbReference>
<dbReference type="Pfam" id="PF00704">
    <property type="entry name" value="Glyco_hydro_18"/>
    <property type="match status" value="1"/>
</dbReference>
<dbReference type="Proteomes" id="UP001157006">
    <property type="component" value="Chromosome 1L"/>
</dbReference>
<reference evidence="6 7" key="1">
    <citation type="submission" date="2023-01" db="EMBL/GenBank/DDBJ databases">
        <authorList>
            <person name="Kreplak J."/>
        </authorList>
    </citation>
    <scope>NUCLEOTIDE SEQUENCE [LARGE SCALE GENOMIC DNA]</scope>
</reference>
<accession>A0AAV0YW42</accession>
<dbReference type="GO" id="GO:0004553">
    <property type="term" value="F:hydrolase activity, hydrolyzing O-glycosyl compounds"/>
    <property type="evidence" value="ECO:0007669"/>
    <property type="project" value="InterPro"/>
</dbReference>
<keyword evidence="7" id="KW-1185">Reference proteome</keyword>
<evidence type="ECO:0000313" key="7">
    <source>
        <dbReference type="Proteomes" id="UP001157006"/>
    </source>
</evidence>
<dbReference type="GO" id="GO:0005975">
    <property type="term" value="P:carbohydrate metabolic process"/>
    <property type="evidence" value="ECO:0007669"/>
    <property type="project" value="InterPro"/>
</dbReference>
<sequence length="296" mass="33519">MTEPDIKAVVKPTIFREYIVGENINGFPSEIIGDIPKFHFILGFANDTYDDGAGTGFFKRAWNFDDFSPTKVANLKKEHKNVNVVISIGGIGAEFPFNPKDITSWTDNAVSSIKELIQDYENRLQPINNDDTIIDGIDINYEYININLSEPTQFSTCIGQVIQRLKDDPDVSKSMKVVSISPTELVNFHYLALYTNKPDNIDWINYKFYNQYFRSEYEFINFFNNLVNDYGTALKILAGFNSDTSTPTPTSQQACIDGCRILIERALLAGVFVWNANASAPTYSLEAEVQKLYTKE</sequence>
<gene>
    <name evidence="6" type="ORF">VFH_I428360</name>
</gene>
<keyword evidence="1 3" id="KW-0378">Hydrolase</keyword>
<evidence type="ECO:0000259" key="5">
    <source>
        <dbReference type="PROSITE" id="PS51910"/>
    </source>
</evidence>
<dbReference type="Gene3D" id="3.20.20.80">
    <property type="entry name" value="Glycosidases"/>
    <property type="match status" value="1"/>
</dbReference>